<evidence type="ECO:0000313" key="2">
    <source>
        <dbReference type="Proteomes" id="UP000055048"/>
    </source>
</evidence>
<sequence>MSTTVDCKYECLRDRFGKFVLMKLNAELEKLGVTIKQSVMISSAGSYICLGCWHRSRASSVKPETQFT</sequence>
<comment type="caution">
    <text evidence="1">The sequence shown here is derived from an EMBL/GenBank/DDBJ whole genome shotgun (WGS) entry which is preliminary data.</text>
</comment>
<dbReference type="Proteomes" id="UP000055048">
    <property type="component" value="Unassembled WGS sequence"/>
</dbReference>
<accession>A0A0V0U6J1</accession>
<dbReference type="AlphaFoldDB" id="A0A0V0U6J1"/>
<name>A0A0V0U6J1_9BILA</name>
<evidence type="ECO:0000313" key="1">
    <source>
        <dbReference type="EMBL" id="KRX46535.1"/>
    </source>
</evidence>
<organism evidence="1 2">
    <name type="scientific">Trichinella murrelli</name>
    <dbReference type="NCBI Taxonomy" id="144512"/>
    <lineage>
        <taxon>Eukaryota</taxon>
        <taxon>Metazoa</taxon>
        <taxon>Ecdysozoa</taxon>
        <taxon>Nematoda</taxon>
        <taxon>Enoplea</taxon>
        <taxon>Dorylaimia</taxon>
        <taxon>Trichinellida</taxon>
        <taxon>Trichinellidae</taxon>
        <taxon>Trichinella</taxon>
    </lineage>
</organism>
<keyword evidence="2" id="KW-1185">Reference proteome</keyword>
<protein>
    <submittedName>
        <fullName evidence="1">Uncharacterized protein</fullName>
    </submittedName>
</protein>
<reference evidence="1 2" key="1">
    <citation type="submission" date="2015-01" db="EMBL/GenBank/DDBJ databases">
        <title>Evolution of Trichinella species and genotypes.</title>
        <authorList>
            <person name="Korhonen P.K."/>
            <person name="Edoardo P."/>
            <person name="Giuseppe L.R."/>
            <person name="Gasser R.B."/>
        </authorList>
    </citation>
    <scope>NUCLEOTIDE SEQUENCE [LARGE SCALE GENOMIC DNA]</scope>
    <source>
        <strain evidence="1">ISS417</strain>
    </source>
</reference>
<proteinExistence type="predicted"/>
<gene>
    <name evidence="1" type="ORF">T05_10165</name>
</gene>
<dbReference type="EMBL" id="JYDJ01000056">
    <property type="protein sequence ID" value="KRX46535.1"/>
    <property type="molecule type" value="Genomic_DNA"/>
</dbReference>